<feature type="domain" description="G-protein coupled receptors family 1 profile" evidence="10">
    <location>
        <begin position="33"/>
        <end position="196"/>
    </location>
</feature>
<evidence type="ECO:0000256" key="5">
    <source>
        <dbReference type="ARBA" id="ARBA00023136"/>
    </source>
</evidence>
<evidence type="ECO:0000256" key="7">
    <source>
        <dbReference type="ARBA" id="ARBA00023224"/>
    </source>
</evidence>
<dbReference type="GO" id="GO:0004930">
    <property type="term" value="F:G protein-coupled receptor activity"/>
    <property type="evidence" value="ECO:0007669"/>
    <property type="project" value="UniProtKB-KW"/>
</dbReference>
<feature type="transmembrane region" description="Helical" evidence="9">
    <location>
        <begin position="54"/>
        <end position="78"/>
    </location>
</feature>
<keyword evidence="12" id="KW-1185">Reference proteome</keyword>
<evidence type="ECO:0000256" key="2">
    <source>
        <dbReference type="ARBA" id="ARBA00022692"/>
    </source>
</evidence>
<dbReference type="Pfam" id="PF00001">
    <property type="entry name" value="7tm_1"/>
    <property type="match status" value="1"/>
</dbReference>
<sequence length="196" mass="22065">KKAKMASSNEHRETEVIIFTAMYAMTMLVSLVGNTLLIYIAWKKPDVRSLTSFMFVNMAVADLLVTLIAMPVSIAHFHTDGKWLIPGMLGQITCRACIFFPFVTITASILCLTCMAVDRYYAVVYPFRRHVWFRNPKVLTPLVWILSMALMSISPVIVNLNAETSICGYNVSILGMRLKLFVVFSSTFSSSTICFH</sequence>
<evidence type="ECO:0000313" key="12">
    <source>
        <dbReference type="Proteomes" id="UP001163046"/>
    </source>
</evidence>
<organism evidence="11 12">
    <name type="scientific">Desmophyllum pertusum</name>
    <dbReference type="NCBI Taxonomy" id="174260"/>
    <lineage>
        <taxon>Eukaryota</taxon>
        <taxon>Metazoa</taxon>
        <taxon>Cnidaria</taxon>
        <taxon>Anthozoa</taxon>
        <taxon>Hexacorallia</taxon>
        <taxon>Scleractinia</taxon>
        <taxon>Caryophylliina</taxon>
        <taxon>Caryophylliidae</taxon>
        <taxon>Desmophyllum</taxon>
    </lineage>
</organism>
<reference evidence="11" key="1">
    <citation type="submission" date="2023-01" db="EMBL/GenBank/DDBJ databases">
        <title>Genome assembly of the deep-sea coral Lophelia pertusa.</title>
        <authorList>
            <person name="Herrera S."/>
            <person name="Cordes E."/>
        </authorList>
    </citation>
    <scope>NUCLEOTIDE SEQUENCE</scope>
    <source>
        <strain evidence="11">USNM1676648</strain>
        <tissue evidence="11">Polyp</tissue>
    </source>
</reference>
<protein>
    <recommendedName>
        <fullName evidence="10">G-protein coupled receptors family 1 profile domain-containing protein</fullName>
    </recommendedName>
</protein>
<dbReference type="PANTHER" id="PTHR45695:SF9">
    <property type="entry name" value="LEUCOKININ RECEPTOR"/>
    <property type="match status" value="1"/>
</dbReference>
<accession>A0A9X0D2T5</accession>
<dbReference type="OrthoDB" id="5987401at2759"/>
<dbReference type="PROSITE" id="PS50262">
    <property type="entry name" value="G_PROTEIN_RECEP_F1_2"/>
    <property type="match status" value="1"/>
</dbReference>
<keyword evidence="3 9" id="KW-1133">Transmembrane helix</keyword>
<feature type="non-terminal residue" evidence="11">
    <location>
        <position position="1"/>
    </location>
</feature>
<dbReference type="PROSITE" id="PS00237">
    <property type="entry name" value="G_PROTEIN_RECEP_F1_1"/>
    <property type="match status" value="1"/>
</dbReference>
<name>A0A9X0D2T5_9CNID</name>
<evidence type="ECO:0000256" key="4">
    <source>
        <dbReference type="ARBA" id="ARBA00023040"/>
    </source>
</evidence>
<comment type="subcellular location">
    <subcellularLocation>
        <location evidence="1">Membrane</location>
        <topology evidence="1">Multi-pass membrane protein</topology>
    </subcellularLocation>
</comment>
<evidence type="ECO:0000256" key="3">
    <source>
        <dbReference type="ARBA" id="ARBA00022989"/>
    </source>
</evidence>
<dbReference type="InterPro" id="IPR000276">
    <property type="entry name" value="GPCR_Rhodpsn"/>
</dbReference>
<gene>
    <name evidence="11" type="ORF">OS493_017508</name>
</gene>
<comment type="caution">
    <text evidence="11">The sequence shown here is derived from an EMBL/GenBank/DDBJ whole genome shotgun (WGS) entry which is preliminary data.</text>
</comment>
<comment type="similarity">
    <text evidence="8">Belongs to the G-protein coupled receptor 1 family.</text>
</comment>
<evidence type="ECO:0000256" key="8">
    <source>
        <dbReference type="RuleBase" id="RU000688"/>
    </source>
</evidence>
<dbReference type="PANTHER" id="PTHR45695">
    <property type="entry name" value="LEUCOKININ RECEPTOR-RELATED"/>
    <property type="match status" value="1"/>
</dbReference>
<keyword evidence="6 8" id="KW-0675">Receptor</keyword>
<dbReference type="SUPFAM" id="SSF81321">
    <property type="entry name" value="Family A G protein-coupled receptor-like"/>
    <property type="match status" value="1"/>
</dbReference>
<keyword evidence="2 8" id="KW-0812">Transmembrane</keyword>
<dbReference type="PRINTS" id="PR00237">
    <property type="entry name" value="GPCRRHODOPSN"/>
</dbReference>
<feature type="transmembrane region" description="Helical" evidence="9">
    <location>
        <begin position="16"/>
        <end position="42"/>
    </location>
</feature>
<dbReference type="Gene3D" id="1.20.1070.10">
    <property type="entry name" value="Rhodopsin 7-helix transmembrane proteins"/>
    <property type="match status" value="1"/>
</dbReference>
<proteinExistence type="inferred from homology"/>
<dbReference type="InterPro" id="IPR017452">
    <property type="entry name" value="GPCR_Rhodpsn_7TM"/>
</dbReference>
<feature type="transmembrane region" description="Helical" evidence="9">
    <location>
        <begin position="178"/>
        <end position="195"/>
    </location>
</feature>
<feature type="transmembrane region" description="Helical" evidence="9">
    <location>
        <begin position="138"/>
        <end position="158"/>
    </location>
</feature>
<dbReference type="Proteomes" id="UP001163046">
    <property type="component" value="Unassembled WGS sequence"/>
</dbReference>
<dbReference type="AlphaFoldDB" id="A0A9X0D2T5"/>
<evidence type="ECO:0000256" key="1">
    <source>
        <dbReference type="ARBA" id="ARBA00004141"/>
    </source>
</evidence>
<keyword evidence="5 9" id="KW-0472">Membrane</keyword>
<evidence type="ECO:0000256" key="9">
    <source>
        <dbReference type="SAM" id="Phobius"/>
    </source>
</evidence>
<keyword evidence="7 8" id="KW-0807">Transducer</keyword>
<feature type="transmembrane region" description="Helical" evidence="9">
    <location>
        <begin position="98"/>
        <end position="117"/>
    </location>
</feature>
<evidence type="ECO:0000259" key="10">
    <source>
        <dbReference type="PROSITE" id="PS50262"/>
    </source>
</evidence>
<evidence type="ECO:0000256" key="6">
    <source>
        <dbReference type="ARBA" id="ARBA00023170"/>
    </source>
</evidence>
<keyword evidence="4 8" id="KW-0297">G-protein coupled receptor</keyword>
<dbReference type="GO" id="GO:0005886">
    <property type="term" value="C:plasma membrane"/>
    <property type="evidence" value="ECO:0007669"/>
    <property type="project" value="TreeGrafter"/>
</dbReference>
<evidence type="ECO:0000313" key="11">
    <source>
        <dbReference type="EMBL" id="KAJ7385137.1"/>
    </source>
</evidence>
<dbReference type="EMBL" id="MU825882">
    <property type="protein sequence ID" value="KAJ7385137.1"/>
    <property type="molecule type" value="Genomic_DNA"/>
</dbReference>